<keyword evidence="7 8" id="KW-0496">Mitochondrion</keyword>
<evidence type="ECO:0000256" key="7">
    <source>
        <dbReference type="ARBA" id="ARBA00023128"/>
    </source>
</evidence>
<dbReference type="AlphaFoldDB" id="A0A409XWR5"/>
<gene>
    <name evidence="10" type="ORF">CVT26_014898</name>
</gene>
<evidence type="ECO:0000256" key="2">
    <source>
        <dbReference type="ARBA" id="ARBA00004749"/>
    </source>
</evidence>
<evidence type="ECO:0000256" key="1">
    <source>
        <dbReference type="ARBA" id="ARBA00004173"/>
    </source>
</evidence>
<dbReference type="STRING" id="231916.A0A409XWR5"/>
<dbReference type="Proteomes" id="UP000284706">
    <property type="component" value="Unassembled WGS sequence"/>
</dbReference>
<dbReference type="Pfam" id="PF08511">
    <property type="entry name" value="COQ9"/>
    <property type="match status" value="1"/>
</dbReference>
<keyword evidence="6 8" id="KW-0446">Lipid-binding</keyword>
<name>A0A409XWR5_9AGAR</name>
<organism evidence="10 11">
    <name type="scientific">Gymnopilus dilepis</name>
    <dbReference type="NCBI Taxonomy" id="231916"/>
    <lineage>
        <taxon>Eukaryota</taxon>
        <taxon>Fungi</taxon>
        <taxon>Dikarya</taxon>
        <taxon>Basidiomycota</taxon>
        <taxon>Agaricomycotina</taxon>
        <taxon>Agaricomycetes</taxon>
        <taxon>Agaricomycetidae</taxon>
        <taxon>Agaricales</taxon>
        <taxon>Agaricineae</taxon>
        <taxon>Hymenogastraceae</taxon>
        <taxon>Gymnopilus</taxon>
    </lineage>
</organism>
<evidence type="ECO:0000313" key="11">
    <source>
        <dbReference type="Proteomes" id="UP000284706"/>
    </source>
</evidence>
<dbReference type="UniPathway" id="UPA00232"/>
<dbReference type="PANTHER" id="PTHR21427:SF19">
    <property type="entry name" value="UBIQUINONE BIOSYNTHESIS PROTEIN COQ9, MITOCHONDRIAL"/>
    <property type="match status" value="1"/>
</dbReference>
<evidence type="ECO:0000313" key="10">
    <source>
        <dbReference type="EMBL" id="PPQ95207.1"/>
    </source>
</evidence>
<protein>
    <recommendedName>
        <fullName evidence="8">Ubiquinone biosynthesis protein</fullName>
    </recommendedName>
</protein>
<dbReference type="InterPro" id="IPR012762">
    <property type="entry name" value="Ubiq_biosynth_COQ9"/>
</dbReference>
<evidence type="ECO:0000259" key="9">
    <source>
        <dbReference type="Pfam" id="PF08511"/>
    </source>
</evidence>
<reference evidence="10 11" key="1">
    <citation type="journal article" date="2018" name="Evol. Lett.">
        <title>Horizontal gene cluster transfer increased hallucinogenic mushroom diversity.</title>
        <authorList>
            <person name="Reynolds H.T."/>
            <person name="Vijayakumar V."/>
            <person name="Gluck-Thaler E."/>
            <person name="Korotkin H.B."/>
            <person name="Matheny P.B."/>
            <person name="Slot J.C."/>
        </authorList>
    </citation>
    <scope>NUCLEOTIDE SEQUENCE [LARGE SCALE GENOMIC DNA]</scope>
    <source>
        <strain evidence="10 11">SRW20</strain>
    </source>
</reference>
<evidence type="ECO:0000256" key="5">
    <source>
        <dbReference type="ARBA" id="ARBA00022946"/>
    </source>
</evidence>
<dbReference type="EMBL" id="NHYE01001431">
    <property type="protein sequence ID" value="PPQ95207.1"/>
    <property type="molecule type" value="Genomic_DNA"/>
</dbReference>
<keyword evidence="4 8" id="KW-0831">Ubiquinone biosynthesis</keyword>
<dbReference type="GO" id="GO:0008289">
    <property type="term" value="F:lipid binding"/>
    <property type="evidence" value="ECO:0007669"/>
    <property type="project" value="UniProtKB-UniRule"/>
</dbReference>
<accession>A0A409XWR5</accession>
<proteinExistence type="inferred from homology"/>
<comment type="similarity">
    <text evidence="3 8">Belongs to the COQ9 family.</text>
</comment>
<dbReference type="InParanoid" id="A0A409XWR5"/>
<dbReference type="GO" id="GO:0005743">
    <property type="term" value="C:mitochondrial inner membrane"/>
    <property type="evidence" value="ECO:0007669"/>
    <property type="project" value="TreeGrafter"/>
</dbReference>
<evidence type="ECO:0000256" key="8">
    <source>
        <dbReference type="RuleBase" id="RU366063"/>
    </source>
</evidence>
<comment type="pathway">
    <text evidence="2 8">Cofactor biosynthesis; ubiquinone biosynthesis.</text>
</comment>
<dbReference type="OrthoDB" id="619536at2759"/>
<dbReference type="PANTHER" id="PTHR21427">
    <property type="entry name" value="UBIQUINONE BIOSYNTHESIS PROTEIN COQ9, MITOCHONDRIAL"/>
    <property type="match status" value="1"/>
</dbReference>
<keyword evidence="5" id="KW-0809">Transit peptide</keyword>
<evidence type="ECO:0000256" key="6">
    <source>
        <dbReference type="ARBA" id="ARBA00023121"/>
    </source>
</evidence>
<comment type="function">
    <text evidence="8">Membrane-associated protein that warps the membrane surface to access and bind aromatic isoprenes with high specificity, including ubiquinone (CoQ) isoprene intermediates and presents them directly to Coq7, therefore facilitating the Coq7-mediated hydroxylase step. Participates in the biosynthesis of coenzyme Q, also named ubiquinone, an essential lipid-soluble electron transporter for aerobic cellular respiration.</text>
</comment>
<sequence length="242" mass="25836">MASASSTRLLRLALPLVRTHGFTREALSRTVLALSPGEAHTEPLSDTAVSALFGQGDEARRTLIDAWLKEGLRHMSFVPGVERPAAGVNLEAAELSSASPVPVANARKATVRDVLHARLEYNEPVLPFLPEAFALISSPSSGIPPFDPTKAIKHAAAVSDEACYVTGDQSLQLEWYARRASLAAVYAASELHQLTSPKSAYSFLDSLLDASSVARSSLHEVGLYSGYIVKSWKGIIKSAGLV</sequence>
<dbReference type="InterPro" id="IPR013718">
    <property type="entry name" value="COQ9_C"/>
</dbReference>
<comment type="caution">
    <text evidence="10">The sequence shown here is derived from an EMBL/GenBank/DDBJ whole genome shotgun (WGS) entry which is preliminary data.</text>
</comment>
<dbReference type="FunCoup" id="A0A409XWR5">
    <property type="interactions" value="126"/>
</dbReference>
<comment type="subcellular location">
    <subcellularLocation>
        <location evidence="1 8">Mitochondrion</location>
    </subcellularLocation>
</comment>
<evidence type="ECO:0000256" key="3">
    <source>
        <dbReference type="ARBA" id="ARBA00010766"/>
    </source>
</evidence>
<evidence type="ECO:0000256" key="4">
    <source>
        <dbReference type="ARBA" id="ARBA00022688"/>
    </source>
</evidence>
<keyword evidence="11" id="KW-1185">Reference proteome</keyword>
<feature type="domain" description="COQ9 C-terminal" evidence="9">
    <location>
        <begin position="150"/>
        <end position="205"/>
    </location>
</feature>
<dbReference type="GO" id="GO:0006744">
    <property type="term" value="P:ubiquinone biosynthetic process"/>
    <property type="evidence" value="ECO:0007669"/>
    <property type="project" value="UniProtKB-UniRule"/>
</dbReference>